<evidence type="ECO:0000313" key="9">
    <source>
        <dbReference type="EMBL" id="VUC27551.1"/>
    </source>
</evidence>
<dbReference type="SMART" id="SM00066">
    <property type="entry name" value="GAL4"/>
    <property type="match status" value="1"/>
</dbReference>
<keyword evidence="10" id="KW-1185">Reference proteome</keyword>
<dbReference type="CDD" id="cd12148">
    <property type="entry name" value="fungal_TF_MHR"/>
    <property type="match status" value="1"/>
</dbReference>
<accession>A0ABY6U8Y9</accession>
<dbReference type="InterPro" id="IPR036864">
    <property type="entry name" value="Zn2-C6_fun-type_DNA-bd_sf"/>
</dbReference>
<evidence type="ECO:0000313" key="10">
    <source>
        <dbReference type="Proteomes" id="UP000766486"/>
    </source>
</evidence>
<dbReference type="EMBL" id="CABFNS010000771">
    <property type="protein sequence ID" value="VUC27551.1"/>
    <property type="molecule type" value="Genomic_DNA"/>
</dbReference>
<evidence type="ECO:0000256" key="3">
    <source>
        <dbReference type="ARBA" id="ARBA00023015"/>
    </source>
</evidence>
<organism evidence="9 10">
    <name type="scientific">Bionectria ochroleuca</name>
    <name type="common">Gliocladium roseum</name>
    <dbReference type="NCBI Taxonomy" id="29856"/>
    <lineage>
        <taxon>Eukaryota</taxon>
        <taxon>Fungi</taxon>
        <taxon>Dikarya</taxon>
        <taxon>Ascomycota</taxon>
        <taxon>Pezizomycotina</taxon>
        <taxon>Sordariomycetes</taxon>
        <taxon>Hypocreomycetidae</taxon>
        <taxon>Hypocreales</taxon>
        <taxon>Bionectriaceae</taxon>
        <taxon>Clonostachys</taxon>
    </lineage>
</organism>
<dbReference type="PANTHER" id="PTHR46910:SF37">
    <property type="entry name" value="ZN(II)2CYS6 TRANSCRIPTION FACTOR (EUROFUNG)"/>
    <property type="match status" value="1"/>
</dbReference>
<name>A0ABY6U8Y9_BIOOC</name>
<evidence type="ECO:0000256" key="1">
    <source>
        <dbReference type="ARBA" id="ARBA00004123"/>
    </source>
</evidence>
<dbReference type="InterPro" id="IPR050987">
    <property type="entry name" value="AtrR-like"/>
</dbReference>
<gene>
    <name evidence="9" type="ORF">CLO192961_LOCUS214455</name>
</gene>
<keyword evidence="3" id="KW-0805">Transcription regulation</keyword>
<keyword evidence="5" id="KW-0804">Transcription</keyword>
<keyword evidence="2" id="KW-0479">Metal-binding</keyword>
<dbReference type="SMART" id="SM00906">
    <property type="entry name" value="Fungal_trans"/>
    <property type="match status" value="1"/>
</dbReference>
<sequence>MRSRCRVRAKRVGPEFRGVSTAEFVSGHRSYHSPVPPPSLLTFFDGPQTLSLASNYWIFSEISPLPPICAESPVYRYLVVRACPPRMDPLPSGRRKACDLCTIKRIRCDGLKPLCTNCSLYGTECKMTPLNKPQSTSRASDSNNKKKRKQSNDKEGHLEQLEARLARIESITRNIGGDSLAGQLQQRHLNPPVGHGNYMSPQSNGSSNGSGAAAETGYSSHNSPHTLCNNGSKSQLQLPPLETMMPTLDLYFRHYNSVIPLFDEKEFMRMVHGWSYLRSPAEWAAINVVLALGYRVIESRPMECPKVALCIANIRPILLEMMMRTEDFLGLQVLLGTVLLYQGTSRSLQHKDTPMLMGAASRLVEILRLNSRSESKGAPHSVALHRSRLFWIAYILDKDTAAHFGVSPILLDSGTDHVPPSPNPSDGVGNITTLDGTTSMNFLHYRVQLAYVQARAYDWLLNSRSSNASDEDRTNKTDTLRSMLSHWFGSIPSSMMSGLAQGSLCVHSTQHLKSLLNVHQWCVLLIFRLHKENGSMITRLRGIIEHFPKMSTEQLNSISDHRSSLPSGWDECLEYSRNALHLSTVIGQSDYYLWHDSCSLFAAGLILLVNAAEYPDSEAADDDQWLVDKSLELYERLIKFGPWEKDTLHADFHNLKARAKQAVTKSHEERMAFAMESFLDDSTSSDRLWALGDTEWGTENQESTISTKTGYEAEIDPVMFPNLIPDTWR</sequence>
<dbReference type="PROSITE" id="PS00463">
    <property type="entry name" value="ZN2_CY6_FUNGAL_1"/>
    <property type="match status" value="1"/>
</dbReference>
<comment type="subcellular location">
    <subcellularLocation>
        <location evidence="1">Nucleus</location>
    </subcellularLocation>
</comment>
<feature type="region of interest" description="Disordered" evidence="7">
    <location>
        <begin position="129"/>
        <end position="158"/>
    </location>
</feature>
<evidence type="ECO:0000256" key="5">
    <source>
        <dbReference type="ARBA" id="ARBA00023163"/>
    </source>
</evidence>
<feature type="compositionally biased region" description="Low complexity" evidence="7">
    <location>
        <begin position="203"/>
        <end position="214"/>
    </location>
</feature>
<dbReference type="InterPro" id="IPR007219">
    <property type="entry name" value="XnlR_reg_dom"/>
</dbReference>
<evidence type="ECO:0000259" key="8">
    <source>
        <dbReference type="PROSITE" id="PS50048"/>
    </source>
</evidence>
<dbReference type="InterPro" id="IPR001138">
    <property type="entry name" value="Zn2Cys6_DnaBD"/>
</dbReference>
<protein>
    <recommendedName>
        <fullName evidence="8">Zn(2)-C6 fungal-type domain-containing protein</fullName>
    </recommendedName>
</protein>
<dbReference type="Pfam" id="PF00172">
    <property type="entry name" value="Zn_clus"/>
    <property type="match status" value="1"/>
</dbReference>
<dbReference type="SUPFAM" id="SSF57701">
    <property type="entry name" value="Zn2/Cys6 DNA-binding domain"/>
    <property type="match status" value="1"/>
</dbReference>
<evidence type="ECO:0000256" key="7">
    <source>
        <dbReference type="SAM" id="MobiDB-lite"/>
    </source>
</evidence>
<feature type="region of interest" description="Disordered" evidence="7">
    <location>
        <begin position="187"/>
        <end position="236"/>
    </location>
</feature>
<proteinExistence type="predicted"/>
<keyword evidence="6" id="KW-0539">Nucleus</keyword>
<feature type="compositionally biased region" description="Polar residues" evidence="7">
    <location>
        <begin position="131"/>
        <end position="142"/>
    </location>
</feature>
<dbReference type="PANTHER" id="PTHR46910">
    <property type="entry name" value="TRANSCRIPTION FACTOR PDR1"/>
    <property type="match status" value="1"/>
</dbReference>
<dbReference type="PROSITE" id="PS50048">
    <property type="entry name" value="ZN2_CY6_FUNGAL_2"/>
    <property type="match status" value="1"/>
</dbReference>
<feature type="compositionally biased region" description="Polar residues" evidence="7">
    <location>
        <begin position="217"/>
        <end position="236"/>
    </location>
</feature>
<dbReference type="CDD" id="cd00067">
    <property type="entry name" value="GAL4"/>
    <property type="match status" value="1"/>
</dbReference>
<dbReference type="Gene3D" id="4.10.240.10">
    <property type="entry name" value="Zn(2)-C6 fungal-type DNA-binding domain"/>
    <property type="match status" value="1"/>
</dbReference>
<keyword evidence="4" id="KW-0238">DNA-binding</keyword>
<evidence type="ECO:0000256" key="6">
    <source>
        <dbReference type="ARBA" id="ARBA00023242"/>
    </source>
</evidence>
<dbReference type="Pfam" id="PF04082">
    <property type="entry name" value="Fungal_trans"/>
    <property type="match status" value="1"/>
</dbReference>
<comment type="caution">
    <text evidence="9">The sequence shown here is derived from an EMBL/GenBank/DDBJ whole genome shotgun (WGS) entry which is preliminary data.</text>
</comment>
<dbReference type="Proteomes" id="UP000766486">
    <property type="component" value="Unassembled WGS sequence"/>
</dbReference>
<evidence type="ECO:0000256" key="4">
    <source>
        <dbReference type="ARBA" id="ARBA00023125"/>
    </source>
</evidence>
<reference evidence="9 10" key="1">
    <citation type="submission" date="2019-06" db="EMBL/GenBank/DDBJ databases">
        <authorList>
            <person name="Broberg M."/>
        </authorList>
    </citation>
    <scope>NUCLEOTIDE SEQUENCE [LARGE SCALE GENOMIC DNA]</scope>
</reference>
<evidence type="ECO:0000256" key="2">
    <source>
        <dbReference type="ARBA" id="ARBA00022723"/>
    </source>
</evidence>
<feature type="domain" description="Zn(2)-C6 fungal-type" evidence="8">
    <location>
        <begin position="97"/>
        <end position="127"/>
    </location>
</feature>